<evidence type="ECO:0000256" key="1">
    <source>
        <dbReference type="SAM" id="SignalP"/>
    </source>
</evidence>
<evidence type="ECO:0000313" key="2">
    <source>
        <dbReference type="EMBL" id="WTT19054.1"/>
    </source>
</evidence>
<proteinExistence type="predicted"/>
<dbReference type="AlphaFoldDB" id="A0AAU2A372"/>
<gene>
    <name evidence="2" type="ORF">OHA22_27745</name>
</gene>
<feature type="signal peptide" evidence="1">
    <location>
        <begin position="1"/>
        <end position="32"/>
    </location>
</feature>
<feature type="chain" id="PRO_5043435070" evidence="1">
    <location>
        <begin position="33"/>
        <end position="126"/>
    </location>
</feature>
<dbReference type="EMBL" id="CP108222">
    <property type="protein sequence ID" value="WTT19054.1"/>
    <property type="molecule type" value="Genomic_DNA"/>
</dbReference>
<keyword evidence="1" id="KW-0732">Signal</keyword>
<protein>
    <submittedName>
        <fullName evidence="2">SH3 domain-containing protein</fullName>
    </submittedName>
</protein>
<organism evidence="2">
    <name type="scientific">Streptomyces sp. NBC_00093</name>
    <dbReference type="NCBI Taxonomy" id="2975649"/>
    <lineage>
        <taxon>Bacteria</taxon>
        <taxon>Bacillati</taxon>
        <taxon>Actinomycetota</taxon>
        <taxon>Actinomycetes</taxon>
        <taxon>Kitasatosporales</taxon>
        <taxon>Streptomycetaceae</taxon>
        <taxon>Streptomyces</taxon>
    </lineage>
</organism>
<name>A0AAU2A372_9ACTN</name>
<sequence length="126" mass="12846">MASSRVSRKVRRTLGVSLAALGLAAGANLATATPGSAAAAISCSGWGHSNNDSGAGYSTGTYALKTGPYAACGNTGQTYAGTYLYYHCYVVNDYGNTWTYARISGTSTEGWFSDDNLDDGGATAAC</sequence>
<accession>A0AAU2A372</accession>
<reference evidence="2" key="1">
    <citation type="submission" date="2022-10" db="EMBL/GenBank/DDBJ databases">
        <title>The complete genomes of actinobacterial strains from the NBC collection.</title>
        <authorList>
            <person name="Joergensen T.S."/>
            <person name="Alvarez Arevalo M."/>
            <person name="Sterndorff E.B."/>
            <person name="Faurdal D."/>
            <person name="Vuksanovic O."/>
            <person name="Mourched A.-S."/>
            <person name="Charusanti P."/>
            <person name="Shaw S."/>
            <person name="Blin K."/>
            <person name="Weber T."/>
        </authorList>
    </citation>
    <scope>NUCLEOTIDE SEQUENCE</scope>
    <source>
        <strain evidence="2">NBC_00093</strain>
    </source>
</reference>